<dbReference type="Proteomes" id="UP000321548">
    <property type="component" value="Unassembled WGS sequence"/>
</dbReference>
<feature type="domain" description="UspA" evidence="1">
    <location>
        <begin position="4"/>
        <end position="126"/>
    </location>
</feature>
<sequence length="309" mass="33898">MKIESILALTDFSAGADLALERAARLAADHGALLRVAYLTDRPGHRLADRLTRLSQRAQQLAREHRIHARGSQRHVASLADLIEQARRADLLVLDPLADHRFGGLWRRAALPQVIAQVPCPVLVVRNERPQAYAKTLLAFDPVVDPRDLVRYASDFETDSSLEVLRIEKRRSSAETPRPRIPRSLVARAVRNGRRAEGNRAFRLTDPLENRKSRLLAALGQVDAVAQILNEQDYNGADLVVAARQAPALVDTILNGDFAQRLARGLRCDLLLVPHGHLDRSAELAVGRMRGLGCEPAAGLRAAGGGLAE</sequence>
<dbReference type="RefSeq" id="WP_147702747.1">
    <property type="nucleotide sequence ID" value="NZ_VDUY01000001.1"/>
</dbReference>
<accession>A0A5C8P625</accession>
<dbReference type="OrthoDB" id="9792500at2"/>
<dbReference type="EMBL" id="VDUY01000001">
    <property type="protein sequence ID" value="TXL68607.1"/>
    <property type="molecule type" value="Genomic_DNA"/>
</dbReference>
<gene>
    <name evidence="2" type="ORF">FHP08_02685</name>
</gene>
<dbReference type="SUPFAM" id="SSF52402">
    <property type="entry name" value="Adenine nucleotide alpha hydrolases-like"/>
    <property type="match status" value="2"/>
</dbReference>
<dbReference type="AlphaFoldDB" id="A0A5C8P625"/>
<reference evidence="2 3" key="1">
    <citation type="submission" date="2019-06" db="EMBL/GenBank/DDBJ databases">
        <title>Quisquiliibacterium sp. nov., isolated from a maize field.</title>
        <authorList>
            <person name="Lin S.-Y."/>
            <person name="Tsai C.-F."/>
            <person name="Young C.-C."/>
        </authorList>
    </citation>
    <scope>NUCLEOTIDE SEQUENCE [LARGE SCALE GENOMIC DNA]</scope>
    <source>
        <strain evidence="2 3">CC-CFT501</strain>
    </source>
</reference>
<protein>
    <recommendedName>
        <fullName evidence="1">UspA domain-containing protein</fullName>
    </recommendedName>
</protein>
<proteinExistence type="predicted"/>
<dbReference type="Gene3D" id="3.40.50.12370">
    <property type="match status" value="1"/>
</dbReference>
<keyword evidence="3" id="KW-1185">Reference proteome</keyword>
<organism evidence="2 3">
    <name type="scientific">Zeimonas arvi</name>
    <dbReference type="NCBI Taxonomy" id="2498847"/>
    <lineage>
        <taxon>Bacteria</taxon>
        <taxon>Pseudomonadati</taxon>
        <taxon>Pseudomonadota</taxon>
        <taxon>Betaproteobacteria</taxon>
        <taxon>Burkholderiales</taxon>
        <taxon>Burkholderiaceae</taxon>
        <taxon>Zeimonas</taxon>
    </lineage>
</organism>
<evidence type="ECO:0000313" key="3">
    <source>
        <dbReference type="Proteomes" id="UP000321548"/>
    </source>
</evidence>
<dbReference type="InterPro" id="IPR006016">
    <property type="entry name" value="UspA"/>
</dbReference>
<comment type="caution">
    <text evidence="2">The sequence shown here is derived from an EMBL/GenBank/DDBJ whole genome shotgun (WGS) entry which is preliminary data.</text>
</comment>
<name>A0A5C8P625_9BURK</name>
<evidence type="ECO:0000259" key="1">
    <source>
        <dbReference type="Pfam" id="PF00582"/>
    </source>
</evidence>
<dbReference type="Pfam" id="PF00582">
    <property type="entry name" value="Usp"/>
    <property type="match status" value="1"/>
</dbReference>
<evidence type="ECO:0000313" key="2">
    <source>
        <dbReference type="EMBL" id="TXL68607.1"/>
    </source>
</evidence>